<dbReference type="EMBL" id="CADCXV010000968">
    <property type="protein sequence ID" value="CAB0039534.1"/>
    <property type="molecule type" value="Genomic_DNA"/>
</dbReference>
<organism evidence="2 3">
    <name type="scientific">Trichogramma brassicae</name>
    <dbReference type="NCBI Taxonomy" id="86971"/>
    <lineage>
        <taxon>Eukaryota</taxon>
        <taxon>Metazoa</taxon>
        <taxon>Ecdysozoa</taxon>
        <taxon>Arthropoda</taxon>
        <taxon>Hexapoda</taxon>
        <taxon>Insecta</taxon>
        <taxon>Pterygota</taxon>
        <taxon>Neoptera</taxon>
        <taxon>Endopterygota</taxon>
        <taxon>Hymenoptera</taxon>
        <taxon>Apocrita</taxon>
        <taxon>Proctotrupomorpha</taxon>
        <taxon>Chalcidoidea</taxon>
        <taxon>Trichogrammatidae</taxon>
        <taxon>Trichogramma</taxon>
    </lineage>
</organism>
<feature type="non-terminal residue" evidence="2">
    <location>
        <position position="175"/>
    </location>
</feature>
<dbReference type="SUPFAM" id="SSF81606">
    <property type="entry name" value="PP2C-like"/>
    <property type="match status" value="1"/>
</dbReference>
<dbReference type="InterPro" id="IPR036457">
    <property type="entry name" value="PPM-type-like_dom_sf"/>
</dbReference>
<gene>
    <name evidence="2" type="ORF">TBRA_LOCUS11274</name>
</gene>
<evidence type="ECO:0000313" key="3">
    <source>
        <dbReference type="Proteomes" id="UP000479190"/>
    </source>
</evidence>
<reference evidence="2 3" key="1">
    <citation type="submission" date="2020-02" db="EMBL/GenBank/DDBJ databases">
        <authorList>
            <person name="Ferguson B K."/>
        </authorList>
    </citation>
    <scope>NUCLEOTIDE SEQUENCE [LARGE SCALE GENOMIC DNA]</scope>
</reference>
<feature type="domain" description="PPM-type phosphatase" evidence="1">
    <location>
        <begin position="121"/>
        <end position="166"/>
    </location>
</feature>
<dbReference type="Gene3D" id="3.60.40.10">
    <property type="entry name" value="PPM-type phosphatase domain"/>
    <property type="match status" value="1"/>
</dbReference>
<sequence length="175" mass="20325">MEEMKMSLDVCDGDYLGAYRRFLEHFVANVCDHEDQLPVKMGRRDVRDCELTGEIADISLQHLNQRICPPSLQAYLVKLVINEFKLLFQKSPEECGYRPLDKEERKHSFYFREQIHSTLSGDCKYKPWVTEEPDVIKIELDGTEDFLIVACDGFWEKATEDIVASLLYEYVGSGM</sequence>
<dbReference type="OrthoDB" id="416093at2759"/>
<evidence type="ECO:0000313" key="2">
    <source>
        <dbReference type="EMBL" id="CAB0039534.1"/>
    </source>
</evidence>
<feature type="non-terminal residue" evidence="2">
    <location>
        <position position="1"/>
    </location>
</feature>
<evidence type="ECO:0000259" key="1">
    <source>
        <dbReference type="Pfam" id="PF00481"/>
    </source>
</evidence>
<proteinExistence type="predicted"/>
<dbReference type="InterPro" id="IPR001932">
    <property type="entry name" value="PPM-type_phosphatase-like_dom"/>
</dbReference>
<name>A0A6H5IRM1_9HYME</name>
<accession>A0A6H5IRM1</accession>
<dbReference type="Proteomes" id="UP000479190">
    <property type="component" value="Unassembled WGS sequence"/>
</dbReference>
<keyword evidence="3" id="KW-1185">Reference proteome</keyword>
<dbReference type="Pfam" id="PF00481">
    <property type="entry name" value="PP2C"/>
    <property type="match status" value="1"/>
</dbReference>
<protein>
    <recommendedName>
        <fullName evidence="1">PPM-type phosphatase domain-containing protein</fullName>
    </recommendedName>
</protein>
<dbReference type="AlphaFoldDB" id="A0A6H5IRM1"/>